<feature type="compositionally biased region" description="Low complexity" evidence="6">
    <location>
        <begin position="235"/>
        <end position="248"/>
    </location>
</feature>
<dbReference type="GO" id="GO:0004851">
    <property type="term" value="F:uroporphyrin-III C-methyltransferase activity"/>
    <property type="evidence" value="ECO:0007669"/>
    <property type="project" value="UniProtKB-EC"/>
</dbReference>
<dbReference type="RefSeq" id="WP_221337948.1">
    <property type="nucleotide sequence ID" value="NZ_JACHIR010000001.1"/>
</dbReference>
<dbReference type="CDD" id="cd11642">
    <property type="entry name" value="SUMT"/>
    <property type="match status" value="1"/>
</dbReference>
<dbReference type="Pfam" id="PF00590">
    <property type="entry name" value="TP_methylase"/>
    <property type="match status" value="1"/>
</dbReference>
<reference evidence="8 9" key="1">
    <citation type="submission" date="2020-08" db="EMBL/GenBank/DDBJ databases">
        <title>Sequencing the genomes of 1000 actinobacteria strains.</title>
        <authorList>
            <person name="Klenk H.-P."/>
        </authorList>
    </citation>
    <scope>NUCLEOTIDE SEQUENCE [LARGE SCALE GENOMIC DNA]</scope>
    <source>
        <strain evidence="8 9">DSM 43851</strain>
    </source>
</reference>
<evidence type="ECO:0000256" key="6">
    <source>
        <dbReference type="SAM" id="MobiDB-lite"/>
    </source>
</evidence>
<comment type="caution">
    <text evidence="8">The sequence shown here is derived from an EMBL/GenBank/DDBJ whole genome shotgun (WGS) entry which is preliminary data.</text>
</comment>
<protein>
    <recommendedName>
        <fullName evidence="1">uroporphyrinogen-III C-methyltransferase</fullName>
        <ecNumber evidence="1">2.1.1.107</ecNumber>
    </recommendedName>
</protein>
<gene>
    <name evidence="8" type="ORF">BJ998_002082</name>
</gene>
<dbReference type="GO" id="GO:0032259">
    <property type="term" value="P:methylation"/>
    <property type="evidence" value="ECO:0007669"/>
    <property type="project" value="UniProtKB-KW"/>
</dbReference>
<proteinExistence type="predicted"/>
<sequence>MGAGPGDPGLLTCRAVELLKSAEVVVYDRPSMADIVAIADSAEVVHCVGKAGSRPAWPQADVNQLLVELGRAGREVVRLKAGDAFVVSRGGEEAVALAAAGVPFDVVPGISAAIAAPALAGIPVMVRQVATTLTVIAGNDDPEYHQHVDWDAVARVGGTIVVLTGRSALRDIAAKLMAGGLAADTPVAAISAASRPHQRTELGTLAKLPNPRMRPPVTFVIGEVAALDLLAAAPPTTEPKATDAPPAAQVADGQEAGGQFAGAPEQDMGGQAVRGRLAGEPAANERGAGGLGEAGRAVDGQLSGPVEGFNAHS</sequence>
<dbReference type="FunFam" id="3.40.1010.10:FF:000001">
    <property type="entry name" value="Siroheme synthase"/>
    <property type="match status" value="1"/>
</dbReference>
<dbReference type="AlphaFoldDB" id="A0A7W9NG74"/>
<dbReference type="InterPro" id="IPR050161">
    <property type="entry name" value="Siro_Cobalamin_biosynth"/>
</dbReference>
<dbReference type="PANTHER" id="PTHR45790:SF3">
    <property type="entry name" value="S-ADENOSYL-L-METHIONINE-DEPENDENT UROPORPHYRINOGEN III METHYLTRANSFERASE, CHLOROPLASTIC"/>
    <property type="match status" value="1"/>
</dbReference>
<dbReference type="NCBIfam" id="TIGR01469">
    <property type="entry name" value="cobA_cysG_Cterm"/>
    <property type="match status" value="1"/>
</dbReference>
<evidence type="ECO:0000259" key="7">
    <source>
        <dbReference type="Pfam" id="PF00590"/>
    </source>
</evidence>
<feature type="domain" description="Tetrapyrrole methylase" evidence="7">
    <location>
        <begin position="2"/>
        <end position="208"/>
    </location>
</feature>
<evidence type="ECO:0000256" key="3">
    <source>
        <dbReference type="ARBA" id="ARBA00022679"/>
    </source>
</evidence>
<keyword evidence="9" id="KW-1185">Reference proteome</keyword>
<dbReference type="InterPro" id="IPR006366">
    <property type="entry name" value="CobA/CysG_C"/>
</dbReference>
<dbReference type="PANTHER" id="PTHR45790">
    <property type="entry name" value="SIROHEME SYNTHASE-RELATED"/>
    <property type="match status" value="1"/>
</dbReference>
<dbReference type="InterPro" id="IPR014777">
    <property type="entry name" value="4pyrrole_Mease_sub1"/>
</dbReference>
<dbReference type="NCBIfam" id="NF004790">
    <property type="entry name" value="PRK06136.1"/>
    <property type="match status" value="1"/>
</dbReference>
<dbReference type="Gene3D" id="3.40.1010.10">
    <property type="entry name" value="Cobalt-precorrin-4 Transmethylase, Domain 1"/>
    <property type="match status" value="1"/>
</dbReference>
<evidence type="ECO:0000256" key="5">
    <source>
        <dbReference type="ARBA" id="ARBA00023244"/>
    </source>
</evidence>
<evidence type="ECO:0000256" key="4">
    <source>
        <dbReference type="ARBA" id="ARBA00022691"/>
    </source>
</evidence>
<accession>A0A7W9NG74</accession>
<name>A0A7W9NG74_9PSEU</name>
<evidence type="ECO:0000256" key="1">
    <source>
        <dbReference type="ARBA" id="ARBA00012162"/>
    </source>
</evidence>
<dbReference type="InterPro" id="IPR035996">
    <property type="entry name" value="4pyrrol_Methylase_sf"/>
</dbReference>
<evidence type="ECO:0000313" key="9">
    <source>
        <dbReference type="Proteomes" id="UP000585638"/>
    </source>
</evidence>
<dbReference type="EC" id="2.1.1.107" evidence="1"/>
<dbReference type="Proteomes" id="UP000585638">
    <property type="component" value="Unassembled WGS sequence"/>
</dbReference>
<dbReference type="InterPro" id="IPR014776">
    <property type="entry name" value="4pyrrole_Mease_sub2"/>
</dbReference>
<keyword evidence="3 8" id="KW-0808">Transferase</keyword>
<keyword evidence="5" id="KW-0627">Porphyrin biosynthesis</keyword>
<keyword evidence="2 8" id="KW-0489">Methyltransferase</keyword>
<evidence type="ECO:0000256" key="2">
    <source>
        <dbReference type="ARBA" id="ARBA00022603"/>
    </source>
</evidence>
<dbReference type="InterPro" id="IPR000878">
    <property type="entry name" value="4pyrrol_Mease"/>
</dbReference>
<dbReference type="EMBL" id="JACHIR010000001">
    <property type="protein sequence ID" value="MBB5890886.1"/>
    <property type="molecule type" value="Genomic_DNA"/>
</dbReference>
<dbReference type="SUPFAM" id="SSF53790">
    <property type="entry name" value="Tetrapyrrole methylase"/>
    <property type="match status" value="1"/>
</dbReference>
<feature type="region of interest" description="Disordered" evidence="6">
    <location>
        <begin position="235"/>
        <end position="313"/>
    </location>
</feature>
<organism evidence="8 9">
    <name type="scientific">Kutzneria kofuensis</name>
    <dbReference type="NCBI Taxonomy" id="103725"/>
    <lineage>
        <taxon>Bacteria</taxon>
        <taxon>Bacillati</taxon>
        <taxon>Actinomycetota</taxon>
        <taxon>Actinomycetes</taxon>
        <taxon>Pseudonocardiales</taxon>
        <taxon>Pseudonocardiaceae</taxon>
        <taxon>Kutzneria</taxon>
    </lineage>
</organism>
<dbReference type="GO" id="GO:0019354">
    <property type="term" value="P:siroheme biosynthetic process"/>
    <property type="evidence" value="ECO:0007669"/>
    <property type="project" value="InterPro"/>
</dbReference>
<evidence type="ECO:0000313" key="8">
    <source>
        <dbReference type="EMBL" id="MBB5890886.1"/>
    </source>
</evidence>
<keyword evidence="4" id="KW-0949">S-adenosyl-L-methionine</keyword>
<dbReference type="Gene3D" id="3.30.950.10">
    <property type="entry name" value="Methyltransferase, Cobalt-precorrin-4 Transmethylase, Domain 2"/>
    <property type="match status" value="1"/>
</dbReference>